<evidence type="ECO:0000313" key="1">
    <source>
        <dbReference type="EMBL" id="DAD25229.1"/>
    </source>
</evidence>
<organism evidence="1 2">
    <name type="scientific">Nelumbo nucifera</name>
    <name type="common">Sacred lotus</name>
    <dbReference type="NCBI Taxonomy" id="4432"/>
    <lineage>
        <taxon>Eukaryota</taxon>
        <taxon>Viridiplantae</taxon>
        <taxon>Streptophyta</taxon>
        <taxon>Embryophyta</taxon>
        <taxon>Tracheophyta</taxon>
        <taxon>Spermatophyta</taxon>
        <taxon>Magnoliopsida</taxon>
        <taxon>Proteales</taxon>
        <taxon>Nelumbonaceae</taxon>
        <taxon>Nelumbo</taxon>
    </lineage>
</organism>
<accession>A0A822Y1Q7</accession>
<evidence type="ECO:0008006" key="3">
    <source>
        <dbReference type="Google" id="ProtNLM"/>
    </source>
</evidence>
<name>A0A822Y1Q7_NELNU</name>
<dbReference type="EMBL" id="DUZY01000001">
    <property type="protein sequence ID" value="DAD25229.1"/>
    <property type="molecule type" value="Genomic_DNA"/>
</dbReference>
<sequence>MMIDMHFNLSHIFKEGNAAADGLENVACDSSQSFLFYSKSSFPRFVQFLLFDDTCCK</sequence>
<gene>
    <name evidence="1" type="ORF">HUJ06_026693</name>
</gene>
<proteinExistence type="predicted"/>
<dbReference type="AlphaFoldDB" id="A0A822Y1Q7"/>
<dbReference type="Proteomes" id="UP000607653">
    <property type="component" value="Unassembled WGS sequence"/>
</dbReference>
<evidence type="ECO:0000313" key="2">
    <source>
        <dbReference type="Proteomes" id="UP000607653"/>
    </source>
</evidence>
<reference evidence="1 2" key="1">
    <citation type="journal article" date="2020" name="Mol. Biol. Evol.">
        <title>Distinct Expression and Methylation Patterns for Genes with Different Fates following a Single Whole-Genome Duplication in Flowering Plants.</title>
        <authorList>
            <person name="Shi T."/>
            <person name="Rahmani R.S."/>
            <person name="Gugger P.F."/>
            <person name="Wang M."/>
            <person name="Li H."/>
            <person name="Zhang Y."/>
            <person name="Li Z."/>
            <person name="Wang Q."/>
            <person name="Van de Peer Y."/>
            <person name="Marchal K."/>
            <person name="Chen J."/>
        </authorList>
    </citation>
    <scope>NUCLEOTIDE SEQUENCE [LARGE SCALE GENOMIC DNA]</scope>
    <source>
        <tissue evidence="1">Leaf</tissue>
    </source>
</reference>
<comment type="caution">
    <text evidence="1">The sequence shown here is derived from an EMBL/GenBank/DDBJ whole genome shotgun (WGS) entry which is preliminary data.</text>
</comment>
<protein>
    <recommendedName>
        <fullName evidence="3">RNase H type-1 domain-containing protein</fullName>
    </recommendedName>
</protein>
<keyword evidence="2" id="KW-1185">Reference proteome</keyword>